<accession>A0ACB8TBL1</accession>
<reference evidence="1" key="1">
    <citation type="submission" date="2021-03" db="EMBL/GenBank/DDBJ databases">
        <authorList>
            <consortium name="DOE Joint Genome Institute"/>
            <person name="Ahrendt S."/>
            <person name="Looney B.P."/>
            <person name="Miyauchi S."/>
            <person name="Morin E."/>
            <person name="Drula E."/>
            <person name="Courty P.E."/>
            <person name="Chicoki N."/>
            <person name="Fauchery L."/>
            <person name="Kohler A."/>
            <person name="Kuo A."/>
            <person name="Labutti K."/>
            <person name="Pangilinan J."/>
            <person name="Lipzen A."/>
            <person name="Riley R."/>
            <person name="Andreopoulos W."/>
            <person name="He G."/>
            <person name="Johnson J."/>
            <person name="Barry K.W."/>
            <person name="Grigoriev I.V."/>
            <person name="Nagy L."/>
            <person name="Hibbett D."/>
            <person name="Henrissat B."/>
            <person name="Matheny P.B."/>
            <person name="Labbe J."/>
            <person name="Martin F."/>
        </authorList>
    </citation>
    <scope>NUCLEOTIDE SEQUENCE</scope>
    <source>
        <strain evidence="1">HHB10654</strain>
    </source>
</reference>
<protein>
    <submittedName>
        <fullName evidence="1">Uncharacterized protein</fullName>
    </submittedName>
</protein>
<name>A0ACB8TBL1_9AGAM</name>
<comment type="caution">
    <text evidence="1">The sequence shown here is derived from an EMBL/GenBank/DDBJ whole genome shotgun (WGS) entry which is preliminary data.</text>
</comment>
<proteinExistence type="predicted"/>
<dbReference type="Proteomes" id="UP000814140">
    <property type="component" value="Unassembled WGS sequence"/>
</dbReference>
<organism evidence="1 2">
    <name type="scientific">Artomyces pyxidatus</name>
    <dbReference type="NCBI Taxonomy" id="48021"/>
    <lineage>
        <taxon>Eukaryota</taxon>
        <taxon>Fungi</taxon>
        <taxon>Dikarya</taxon>
        <taxon>Basidiomycota</taxon>
        <taxon>Agaricomycotina</taxon>
        <taxon>Agaricomycetes</taxon>
        <taxon>Russulales</taxon>
        <taxon>Auriscalpiaceae</taxon>
        <taxon>Artomyces</taxon>
    </lineage>
</organism>
<gene>
    <name evidence="1" type="ORF">BV25DRAFT_1706644</name>
</gene>
<evidence type="ECO:0000313" key="1">
    <source>
        <dbReference type="EMBL" id="KAI0065566.1"/>
    </source>
</evidence>
<evidence type="ECO:0000313" key="2">
    <source>
        <dbReference type="Proteomes" id="UP000814140"/>
    </source>
</evidence>
<dbReference type="EMBL" id="MU277195">
    <property type="protein sequence ID" value="KAI0065566.1"/>
    <property type="molecule type" value="Genomic_DNA"/>
</dbReference>
<keyword evidence="2" id="KW-1185">Reference proteome</keyword>
<reference evidence="1" key="2">
    <citation type="journal article" date="2022" name="New Phytol.">
        <title>Evolutionary transition to the ectomycorrhizal habit in the genomes of a hyperdiverse lineage of mushroom-forming fungi.</title>
        <authorList>
            <person name="Looney B."/>
            <person name="Miyauchi S."/>
            <person name="Morin E."/>
            <person name="Drula E."/>
            <person name="Courty P.E."/>
            <person name="Kohler A."/>
            <person name="Kuo A."/>
            <person name="LaButti K."/>
            <person name="Pangilinan J."/>
            <person name="Lipzen A."/>
            <person name="Riley R."/>
            <person name="Andreopoulos W."/>
            <person name="He G."/>
            <person name="Johnson J."/>
            <person name="Nolan M."/>
            <person name="Tritt A."/>
            <person name="Barry K.W."/>
            <person name="Grigoriev I.V."/>
            <person name="Nagy L.G."/>
            <person name="Hibbett D."/>
            <person name="Henrissat B."/>
            <person name="Matheny P.B."/>
            <person name="Labbe J."/>
            <person name="Martin F.M."/>
        </authorList>
    </citation>
    <scope>NUCLEOTIDE SEQUENCE</scope>
    <source>
        <strain evidence="1">HHB10654</strain>
    </source>
</reference>
<sequence length="216" mass="23270">MRTQADQPQARWVTPRKVIFALSAASFVCLTTVNVALITYEAVVTPSATDPASSEFAVCGPIVIWRVLWKIAWAAFLVPFLLSAMVPHDAGSERWTRARAYAALAAYAWPLLGLVLLAAARTHCADASPHMWAAAVDEVLFSGLPTFSAITTAVLVTVRVFPFLYLHAGCADCNGQLIMQRVRARRAMPVLPIATGHVPEEEGEKGAVAVVVDSKV</sequence>